<dbReference type="EMBL" id="VFLP01000022">
    <property type="protein sequence ID" value="TRX94409.1"/>
    <property type="molecule type" value="Genomic_DNA"/>
</dbReference>
<dbReference type="CDD" id="cd05259">
    <property type="entry name" value="PCBER_SDR_a"/>
    <property type="match status" value="1"/>
</dbReference>
<dbReference type="Proteomes" id="UP000319160">
    <property type="component" value="Unassembled WGS sequence"/>
</dbReference>
<dbReference type="PANTHER" id="PTHR47706:SF9">
    <property type="entry name" value="NMRA-LIKE DOMAIN-CONTAINING PROTEIN-RELATED"/>
    <property type="match status" value="1"/>
</dbReference>
<dbReference type="AlphaFoldDB" id="A0A553I2H8"/>
<gene>
    <name evidence="4" type="ORF">FHL15_004564</name>
</gene>
<evidence type="ECO:0000256" key="1">
    <source>
        <dbReference type="ARBA" id="ARBA00022857"/>
    </source>
</evidence>
<comment type="caution">
    <text evidence="4">The sequence shown here is derived from an EMBL/GenBank/DDBJ whole genome shotgun (WGS) entry which is preliminary data.</text>
</comment>
<dbReference type="STRING" id="2512241.A0A553I2H8"/>
<dbReference type="Pfam" id="PF05368">
    <property type="entry name" value="NmrA"/>
    <property type="match status" value="1"/>
</dbReference>
<dbReference type="PANTHER" id="PTHR47706">
    <property type="entry name" value="NMRA-LIKE FAMILY PROTEIN"/>
    <property type="match status" value="1"/>
</dbReference>
<organism evidence="4 5">
    <name type="scientific">Xylaria flabelliformis</name>
    <dbReference type="NCBI Taxonomy" id="2512241"/>
    <lineage>
        <taxon>Eukaryota</taxon>
        <taxon>Fungi</taxon>
        <taxon>Dikarya</taxon>
        <taxon>Ascomycota</taxon>
        <taxon>Pezizomycotina</taxon>
        <taxon>Sordariomycetes</taxon>
        <taxon>Xylariomycetidae</taxon>
        <taxon>Xylariales</taxon>
        <taxon>Xylariaceae</taxon>
        <taxon>Xylaria</taxon>
    </lineage>
</organism>
<keyword evidence="1" id="KW-0521">NADP</keyword>
<accession>A0A553I2H8</accession>
<evidence type="ECO:0000259" key="3">
    <source>
        <dbReference type="Pfam" id="PF05368"/>
    </source>
</evidence>
<keyword evidence="5" id="KW-1185">Reference proteome</keyword>
<dbReference type="GO" id="GO:0016491">
    <property type="term" value="F:oxidoreductase activity"/>
    <property type="evidence" value="ECO:0007669"/>
    <property type="project" value="UniProtKB-KW"/>
</dbReference>
<dbReference type="InterPro" id="IPR008030">
    <property type="entry name" value="NmrA-like"/>
</dbReference>
<evidence type="ECO:0000313" key="4">
    <source>
        <dbReference type="EMBL" id="TRX94409.1"/>
    </source>
</evidence>
<reference evidence="5" key="1">
    <citation type="submission" date="2019-06" db="EMBL/GenBank/DDBJ databases">
        <title>Draft genome sequence of the griseofulvin-producing fungus Xylaria cubensis strain G536.</title>
        <authorList>
            <person name="Mead M.E."/>
            <person name="Raja H.A."/>
            <person name="Steenwyk J.L."/>
            <person name="Knowles S.L."/>
            <person name="Oberlies N.H."/>
            <person name="Rokas A."/>
        </authorList>
    </citation>
    <scope>NUCLEOTIDE SEQUENCE [LARGE SCALE GENOMIC DNA]</scope>
    <source>
        <strain evidence="5">G536</strain>
    </source>
</reference>
<dbReference type="Gene3D" id="3.40.50.720">
    <property type="entry name" value="NAD(P)-binding Rossmann-like Domain"/>
    <property type="match status" value="1"/>
</dbReference>
<dbReference type="InterPro" id="IPR051609">
    <property type="entry name" value="NmrA/Isoflavone_reductase-like"/>
</dbReference>
<dbReference type="SUPFAM" id="SSF51735">
    <property type="entry name" value="NAD(P)-binding Rossmann-fold domains"/>
    <property type="match status" value="1"/>
</dbReference>
<keyword evidence="2" id="KW-0560">Oxidoreductase</keyword>
<dbReference type="Gene3D" id="3.90.25.10">
    <property type="entry name" value="UDP-galactose 4-epimerase, domain 1"/>
    <property type="match status" value="1"/>
</dbReference>
<proteinExistence type="predicted"/>
<dbReference type="InterPro" id="IPR045312">
    <property type="entry name" value="PCBER-like"/>
</dbReference>
<feature type="domain" description="NmrA-like" evidence="3">
    <location>
        <begin position="4"/>
        <end position="246"/>
    </location>
</feature>
<sequence>MALKKVALFGANGNLGTEILKALVSSGHFELTAIKRESSPYSLPPAFSSTVHIKTVDDSLSAASLEAVLRGQDAVIVSIPLRDPAQHLRIADAAAAAGVRRVIPADYGSCDSDSPRAQELVPLFKHKADVRARLQELADADADFAWTSLVCGHFFDWGLRENFLHFDLQNRRADVLDHGKYRSSTATLARVSEAIVAVLADDKETTRNKVLFIQSFCVSQLDVLAALEKATGVKWELNFVESEAFIEEKRVKAQAGDREAVEDLVFALGALDGNWETREGFSMELLGLENEDLDEVVKRVVDSQ</sequence>
<dbReference type="InterPro" id="IPR036291">
    <property type="entry name" value="NAD(P)-bd_dom_sf"/>
</dbReference>
<evidence type="ECO:0000313" key="5">
    <source>
        <dbReference type="Proteomes" id="UP000319160"/>
    </source>
</evidence>
<dbReference type="OrthoDB" id="9984533at2759"/>
<evidence type="ECO:0000256" key="2">
    <source>
        <dbReference type="ARBA" id="ARBA00023002"/>
    </source>
</evidence>
<protein>
    <recommendedName>
        <fullName evidence="3">NmrA-like domain-containing protein</fullName>
    </recommendedName>
</protein>
<name>A0A553I2H8_9PEZI</name>